<feature type="domain" description="Histidine kinase" evidence="15">
    <location>
        <begin position="210"/>
        <end position="414"/>
    </location>
</feature>
<evidence type="ECO:0000259" key="15">
    <source>
        <dbReference type="PROSITE" id="PS50109"/>
    </source>
</evidence>
<feature type="transmembrane region" description="Helical" evidence="14">
    <location>
        <begin position="95"/>
        <end position="113"/>
    </location>
</feature>
<feature type="transmembrane region" description="Helical" evidence="14">
    <location>
        <begin position="125"/>
        <end position="147"/>
    </location>
</feature>
<comment type="subcellular location">
    <subcellularLocation>
        <location evidence="2">Cell membrane</location>
        <topology evidence="2">Multi-pass membrane protein</topology>
    </subcellularLocation>
</comment>
<name>A0ABX7E0V5_9BACI</name>
<keyword evidence="11 14" id="KW-1133">Transmembrane helix</keyword>
<evidence type="ECO:0000256" key="1">
    <source>
        <dbReference type="ARBA" id="ARBA00000085"/>
    </source>
</evidence>
<keyword evidence="4" id="KW-1003">Cell membrane</keyword>
<keyword evidence="9" id="KW-0418">Kinase</keyword>
<evidence type="ECO:0000256" key="13">
    <source>
        <dbReference type="ARBA" id="ARBA00023136"/>
    </source>
</evidence>
<keyword evidence="17" id="KW-1185">Reference proteome</keyword>
<evidence type="ECO:0000256" key="12">
    <source>
        <dbReference type="ARBA" id="ARBA00023012"/>
    </source>
</evidence>
<dbReference type="Gene3D" id="1.10.1760.20">
    <property type="match status" value="1"/>
</dbReference>
<proteinExistence type="predicted"/>
<evidence type="ECO:0000256" key="14">
    <source>
        <dbReference type="SAM" id="Phobius"/>
    </source>
</evidence>
<dbReference type="InterPro" id="IPR004358">
    <property type="entry name" value="Sig_transdc_His_kin-like_C"/>
</dbReference>
<dbReference type="RefSeq" id="WP_202777805.1">
    <property type="nucleotide sequence ID" value="NZ_CP065425.1"/>
</dbReference>
<dbReference type="EMBL" id="CP065425">
    <property type="protein sequence ID" value="QQZ08870.1"/>
    <property type="molecule type" value="Genomic_DNA"/>
</dbReference>
<sequence>MEKLILHILIILLPVHINSIFLENRKAGQSPYILGLINGFCAFLTMSFSISALGLYWDLRYIPLVISFLYYGPIAGFIVLFIIFIERFMMGGDGVMIAFVSAIFAAIYPFFVRKKYSVGTKQKKIRIILTSGILIAIGQLVITYSFLHFHNDGHSDALHLFYVVLVYGVVQCFGIFASMLLHEKINEKRQMLLEIVRAEKLNTLGEMAASIAHEIRNPLTVVKGFLQLMQKQEKDNNYQYLSLILSELGRAELIINDYLNFAKPQFKKMENTRLGDLLINIVTLMESIALKNGVNLKFTVYSNPEILSDKNLLTQAFINLIKNAIEATPKKGEVIIHLNEDQDNIILKIADTGKGMSKEQLSQLGTLFYTTREKGTGIGTSVSIKIIEEMKGKVIFQSELGMGTEVTILFPRMR</sequence>
<keyword evidence="6" id="KW-0808">Transferase</keyword>
<accession>A0ABX7E0V5</accession>
<dbReference type="Pfam" id="PF02518">
    <property type="entry name" value="HATPase_c"/>
    <property type="match status" value="1"/>
</dbReference>
<keyword evidence="12" id="KW-0902">Two-component regulatory system</keyword>
<feature type="transmembrane region" description="Helical" evidence="14">
    <location>
        <begin position="68"/>
        <end position="89"/>
    </location>
</feature>
<evidence type="ECO:0000256" key="6">
    <source>
        <dbReference type="ARBA" id="ARBA00022679"/>
    </source>
</evidence>
<dbReference type="Pfam" id="PF00512">
    <property type="entry name" value="HisKA"/>
    <property type="match status" value="1"/>
</dbReference>
<dbReference type="SMART" id="SM00387">
    <property type="entry name" value="HATPase_c"/>
    <property type="match status" value="1"/>
</dbReference>
<keyword evidence="8" id="KW-0547">Nucleotide-binding</keyword>
<evidence type="ECO:0000256" key="10">
    <source>
        <dbReference type="ARBA" id="ARBA00022840"/>
    </source>
</evidence>
<evidence type="ECO:0000256" key="2">
    <source>
        <dbReference type="ARBA" id="ARBA00004651"/>
    </source>
</evidence>
<dbReference type="PRINTS" id="PR00344">
    <property type="entry name" value="BCTRLSENSOR"/>
</dbReference>
<protein>
    <recommendedName>
        <fullName evidence="3">histidine kinase</fullName>
        <ecNumber evidence="3">2.7.13.3</ecNumber>
    </recommendedName>
</protein>
<dbReference type="InterPro" id="IPR036890">
    <property type="entry name" value="HATPase_C_sf"/>
</dbReference>
<dbReference type="GO" id="GO:0005524">
    <property type="term" value="F:ATP binding"/>
    <property type="evidence" value="ECO:0007669"/>
    <property type="project" value="UniProtKB-KW"/>
</dbReference>
<organism evidence="16 17">
    <name type="scientific">Heyndrickxia vini</name>
    <dbReference type="NCBI Taxonomy" id="1476025"/>
    <lineage>
        <taxon>Bacteria</taxon>
        <taxon>Bacillati</taxon>
        <taxon>Bacillota</taxon>
        <taxon>Bacilli</taxon>
        <taxon>Bacillales</taxon>
        <taxon>Bacillaceae</taxon>
        <taxon>Heyndrickxia</taxon>
    </lineage>
</organism>
<dbReference type="EC" id="2.7.13.3" evidence="3"/>
<dbReference type="InterPro" id="IPR011620">
    <property type="entry name" value="Sig_transdc_His_kinase_LytS_TM"/>
</dbReference>
<dbReference type="Gene3D" id="3.30.565.10">
    <property type="entry name" value="Histidine kinase-like ATPase, C-terminal domain"/>
    <property type="match status" value="1"/>
</dbReference>
<keyword evidence="10 16" id="KW-0067">ATP-binding</keyword>
<evidence type="ECO:0000256" key="3">
    <source>
        <dbReference type="ARBA" id="ARBA00012438"/>
    </source>
</evidence>
<evidence type="ECO:0000313" key="17">
    <source>
        <dbReference type="Proteomes" id="UP000595691"/>
    </source>
</evidence>
<evidence type="ECO:0000256" key="5">
    <source>
        <dbReference type="ARBA" id="ARBA00022553"/>
    </source>
</evidence>
<evidence type="ECO:0000256" key="9">
    <source>
        <dbReference type="ARBA" id="ARBA00022777"/>
    </source>
</evidence>
<evidence type="ECO:0000256" key="4">
    <source>
        <dbReference type="ARBA" id="ARBA00022475"/>
    </source>
</evidence>
<dbReference type="InterPro" id="IPR036097">
    <property type="entry name" value="HisK_dim/P_sf"/>
</dbReference>
<keyword evidence="13 14" id="KW-0472">Membrane</keyword>
<dbReference type="SUPFAM" id="SSF55874">
    <property type="entry name" value="ATPase domain of HSP90 chaperone/DNA topoisomerase II/histidine kinase"/>
    <property type="match status" value="1"/>
</dbReference>
<evidence type="ECO:0000256" key="8">
    <source>
        <dbReference type="ARBA" id="ARBA00022741"/>
    </source>
</evidence>
<evidence type="ECO:0000313" key="16">
    <source>
        <dbReference type="EMBL" id="QQZ08870.1"/>
    </source>
</evidence>
<evidence type="ECO:0000256" key="7">
    <source>
        <dbReference type="ARBA" id="ARBA00022692"/>
    </source>
</evidence>
<dbReference type="InterPro" id="IPR003661">
    <property type="entry name" value="HisK_dim/P_dom"/>
</dbReference>
<dbReference type="PROSITE" id="PS50109">
    <property type="entry name" value="HIS_KIN"/>
    <property type="match status" value="1"/>
</dbReference>
<dbReference type="Proteomes" id="UP000595691">
    <property type="component" value="Chromosome"/>
</dbReference>
<dbReference type="InterPro" id="IPR003594">
    <property type="entry name" value="HATPase_dom"/>
</dbReference>
<comment type="catalytic activity">
    <reaction evidence="1">
        <text>ATP + protein L-histidine = ADP + protein N-phospho-L-histidine.</text>
        <dbReference type="EC" id="2.7.13.3"/>
    </reaction>
</comment>
<keyword evidence="5" id="KW-0597">Phosphoprotein</keyword>
<dbReference type="Pfam" id="PF07694">
    <property type="entry name" value="5TM-5TMR_LYT"/>
    <property type="match status" value="1"/>
</dbReference>
<feature type="transmembrane region" description="Helical" evidence="14">
    <location>
        <begin position="159"/>
        <end position="181"/>
    </location>
</feature>
<gene>
    <name evidence="16" type="ORF">I5776_17885</name>
</gene>
<dbReference type="InterPro" id="IPR005467">
    <property type="entry name" value="His_kinase_dom"/>
</dbReference>
<evidence type="ECO:0000256" key="11">
    <source>
        <dbReference type="ARBA" id="ARBA00022989"/>
    </source>
</evidence>
<feature type="transmembrane region" description="Helical" evidence="14">
    <location>
        <begin position="32"/>
        <end position="56"/>
    </location>
</feature>
<dbReference type="PANTHER" id="PTHR43065:SF46">
    <property type="entry name" value="C4-DICARBOXYLATE TRANSPORT SENSOR PROTEIN DCTB"/>
    <property type="match status" value="1"/>
</dbReference>
<dbReference type="CDD" id="cd00075">
    <property type="entry name" value="HATPase"/>
    <property type="match status" value="1"/>
</dbReference>
<dbReference type="CDD" id="cd00082">
    <property type="entry name" value="HisKA"/>
    <property type="match status" value="1"/>
</dbReference>
<dbReference type="SMART" id="SM00388">
    <property type="entry name" value="HisKA"/>
    <property type="match status" value="1"/>
</dbReference>
<dbReference type="PANTHER" id="PTHR43065">
    <property type="entry name" value="SENSOR HISTIDINE KINASE"/>
    <property type="match status" value="1"/>
</dbReference>
<dbReference type="SUPFAM" id="SSF47384">
    <property type="entry name" value="Homodimeric domain of signal transducing histidine kinase"/>
    <property type="match status" value="1"/>
</dbReference>
<dbReference type="Gene3D" id="1.10.287.130">
    <property type="match status" value="1"/>
</dbReference>
<keyword evidence="7 14" id="KW-0812">Transmembrane</keyword>
<reference evidence="16 17" key="1">
    <citation type="submission" date="2020-11" db="EMBL/GenBank/DDBJ databases">
        <title>Taxonomic evaluation of the Bacillus sporothermodurans group of bacteria based on whole genome sequences.</title>
        <authorList>
            <person name="Fiedler G."/>
            <person name="Herbstmann A.-D."/>
            <person name="Doll E."/>
            <person name="Wenning M."/>
            <person name="Brinks E."/>
            <person name="Kabisch J."/>
            <person name="Breitenwieser F."/>
            <person name="Lappann M."/>
            <person name="Boehnlein C."/>
            <person name="Franz C."/>
        </authorList>
    </citation>
    <scope>NUCLEOTIDE SEQUENCE [LARGE SCALE GENOMIC DNA]</scope>
    <source>
        <strain evidence="16 17">JCM 19841</strain>
    </source>
</reference>